<keyword evidence="1" id="KW-0812">Transmembrane</keyword>
<keyword evidence="1" id="KW-0472">Membrane</keyword>
<feature type="transmembrane region" description="Helical" evidence="1">
    <location>
        <begin position="99"/>
        <end position="123"/>
    </location>
</feature>
<evidence type="ECO:0000313" key="4">
    <source>
        <dbReference type="Proteomes" id="UP000005744"/>
    </source>
</evidence>
<dbReference type="Proteomes" id="UP000005744">
    <property type="component" value="Unassembled WGS sequence"/>
</dbReference>
<dbReference type="EMBL" id="JH600070">
    <property type="protein sequence ID" value="EIJ43171.1"/>
    <property type="molecule type" value="Genomic_DNA"/>
</dbReference>
<dbReference type="STRING" id="395493.BegalDRAFT_2317"/>
<feature type="transmembrane region" description="Helical" evidence="1">
    <location>
        <begin position="138"/>
        <end position="157"/>
    </location>
</feature>
<organism evidence="3 4">
    <name type="scientific">Beggiatoa alba B18LD</name>
    <dbReference type="NCBI Taxonomy" id="395493"/>
    <lineage>
        <taxon>Bacteria</taxon>
        <taxon>Pseudomonadati</taxon>
        <taxon>Pseudomonadota</taxon>
        <taxon>Gammaproteobacteria</taxon>
        <taxon>Thiotrichales</taxon>
        <taxon>Thiotrichaceae</taxon>
        <taxon>Beggiatoa</taxon>
    </lineage>
</organism>
<feature type="transmembrane region" description="Helical" evidence="1">
    <location>
        <begin position="290"/>
        <end position="309"/>
    </location>
</feature>
<feature type="transmembrane region" description="Helical" evidence="1">
    <location>
        <begin position="244"/>
        <end position="262"/>
    </location>
</feature>
<gene>
    <name evidence="3" type="ORF">BegalDRAFT_2317</name>
</gene>
<sequence length="341" mass="38484">MQISQQDITEAVRQGIIDARQADNLWQFLTSRPQLQPQFTFANIAYYLGAFLVLCAMAWFLSQAWALFGSIGIIGIAVLYALLFILFGRVCWRNPQQQVAGGLLFTLAVCMTPLAIFGLYQFLTQHGYDTFLLNEVDIWMAVGTIIVGVIMLKFVAFPFLTAPIAVACWFLSIDLIPTLLAGDNALSWQIERMITLYFGIMMLLGSYLVDRRTRADYAFWGYLFGMLAFWVSLTLILMDSSQEQRVIYLIVNLSLLILSVLLQRKVFVIFGALGVLIYVGHLSYKVFADSILFPFVLTFIGLGVIYLGVQYQRYASVIGHKIQENLPISLKSLLPSQRTTI</sequence>
<dbReference type="RefSeq" id="WP_002690126.1">
    <property type="nucleotide sequence ID" value="NZ_JH600070.1"/>
</dbReference>
<feature type="transmembrane region" description="Helical" evidence="1">
    <location>
        <begin position="41"/>
        <end position="61"/>
    </location>
</feature>
<evidence type="ECO:0000313" key="3">
    <source>
        <dbReference type="EMBL" id="EIJ43171.1"/>
    </source>
</evidence>
<keyword evidence="4" id="KW-1185">Reference proteome</keyword>
<reference evidence="3 4" key="1">
    <citation type="submission" date="2011-11" db="EMBL/GenBank/DDBJ databases">
        <title>Improved High-Quality Draft sequence of Beggiatoa alba B18lD.</title>
        <authorList>
            <consortium name="US DOE Joint Genome Institute"/>
            <person name="Lucas S."/>
            <person name="Han J."/>
            <person name="Lapidus A."/>
            <person name="Cheng J.-F."/>
            <person name="Goodwin L."/>
            <person name="Pitluck S."/>
            <person name="Peters L."/>
            <person name="Mikhailova N."/>
            <person name="Held B."/>
            <person name="Detter J.C."/>
            <person name="Han C."/>
            <person name="Tapia R."/>
            <person name="Land M."/>
            <person name="Hauser L."/>
            <person name="Kyrpides N."/>
            <person name="Ivanova N."/>
            <person name="Pagani I."/>
            <person name="Samuel K."/>
            <person name="Teske A."/>
            <person name="Mueller J."/>
            <person name="Woyke T."/>
        </authorList>
    </citation>
    <scope>NUCLEOTIDE SEQUENCE [LARGE SCALE GENOMIC DNA]</scope>
    <source>
        <strain evidence="3 4">B18LD</strain>
    </source>
</reference>
<dbReference type="HOGENOM" id="CLU_058682_0_0_6"/>
<protein>
    <submittedName>
        <fullName evidence="3">Putative membrane protein (DUF2157)</fullName>
    </submittedName>
</protein>
<dbReference type="InterPro" id="IPR018677">
    <property type="entry name" value="DUF2157"/>
</dbReference>
<keyword evidence="1" id="KW-1133">Transmembrane helix</keyword>
<evidence type="ECO:0000259" key="2">
    <source>
        <dbReference type="Pfam" id="PF09925"/>
    </source>
</evidence>
<feature type="transmembrane region" description="Helical" evidence="1">
    <location>
        <begin position="164"/>
        <end position="182"/>
    </location>
</feature>
<name>I3CHS8_9GAMM</name>
<feature type="domain" description="DUF2157" evidence="2">
    <location>
        <begin position="12"/>
        <end position="117"/>
    </location>
</feature>
<feature type="transmembrane region" description="Helical" evidence="1">
    <location>
        <begin position="217"/>
        <end position="238"/>
    </location>
</feature>
<dbReference type="Pfam" id="PF09925">
    <property type="entry name" value="DUF2157"/>
    <property type="match status" value="1"/>
</dbReference>
<feature type="transmembrane region" description="Helical" evidence="1">
    <location>
        <begin position="67"/>
        <end position="87"/>
    </location>
</feature>
<accession>I3CHS8</accession>
<feature type="transmembrane region" description="Helical" evidence="1">
    <location>
        <begin position="194"/>
        <end position="210"/>
    </location>
</feature>
<dbReference type="AlphaFoldDB" id="I3CHS8"/>
<proteinExistence type="predicted"/>
<dbReference type="eggNOG" id="ENOG502Z7N0">
    <property type="taxonomic scope" value="Bacteria"/>
</dbReference>
<feature type="transmembrane region" description="Helical" evidence="1">
    <location>
        <begin position="267"/>
        <end position="284"/>
    </location>
</feature>
<dbReference type="OrthoDB" id="1675191at2"/>
<evidence type="ECO:0000256" key="1">
    <source>
        <dbReference type="SAM" id="Phobius"/>
    </source>
</evidence>